<dbReference type="PANTHER" id="PTHR34846:SF10">
    <property type="entry name" value="CYTOPLASMIC PROTEIN"/>
    <property type="match status" value="1"/>
</dbReference>
<dbReference type="Gene3D" id="1.20.1290.10">
    <property type="entry name" value="AhpD-like"/>
    <property type="match status" value="1"/>
</dbReference>
<dbReference type="OrthoDB" id="9806086at2"/>
<dbReference type="Proteomes" id="UP000321820">
    <property type="component" value="Chromosome"/>
</dbReference>
<reference evidence="2 3" key="1">
    <citation type="submission" date="2019-08" db="EMBL/GenBank/DDBJ databases">
        <title>Complete genome sequence of Terriglobus albidus strain ORNL.</title>
        <authorList>
            <person name="Podar M."/>
        </authorList>
    </citation>
    <scope>NUCLEOTIDE SEQUENCE [LARGE SCALE GENOMIC DNA]</scope>
    <source>
        <strain evidence="2 3">ORNL</strain>
    </source>
</reference>
<dbReference type="InterPro" id="IPR029032">
    <property type="entry name" value="AhpD-like"/>
</dbReference>
<evidence type="ECO:0000313" key="3">
    <source>
        <dbReference type="Proteomes" id="UP000321820"/>
    </source>
</evidence>
<dbReference type="PANTHER" id="PTHR34846">
    <property type="entry name" value="4-CARBOXYMUCONOLACTONE DECARBOXYLASE FAMILY PROTEIN (AFU_ORTHOLOGUE AFUA_6G11590)"/>
    <property type="match status" value="1"/>
</dbReference>
<dbReference type="InterPro" id="IPR004675">
    <property type="entry name" value="AhpD_core"/>
</dbReference>
<evidence type="ECO:0000259" key="1">
    <source>
        <dbReference type="Pfam" id="PF02627"/>
    </source>
</evidence>
<dbReference type="AlphaFoldDB" id="A0A5B9E993"/>
<dbReference type="RefSeq" id="WP_147646236.1">
    <property type="nucleotide sequence ID" value="NZ_CP042806.1"/>
</dbReference>
<gene>
    <name evidence="2" type="ORF">FTW19_02860</name>
</gene>
<keyword evidence="3" id="KW-1185">Reference proteome</keyword>
<dbReference type="NCBIfam" id="TIGR00778">
    <property type="entry name" value="ahpD_dom"/>
    <property type="match status" value="1"/>
</dbReference>
<proteinExistence type="predicted"/>
<name>A0A5B9E993_9BACT</name>
<dbReference type="SUPFAM" id="SSF69118">
    <property type="entry name" value="AhpD-like"/>
    <property type="match status" value="1"/>
</dbReference>
<sequence>MHEQRIAYWKAFPDGVKALQQLGHIVDNSGLEHSLLELVKMRSSQLNGCAYCLDMHSKDAMAAGETAQRLFALDAWRETTFFTPREQAALAWTEVITNIQQGHAPDAAFAQVKAQFNDDEIVRLTFAITQINSWNRISIAFRPAVGNYQPAKHG</sequence>
<feature type="domain" description="Carboxymuconolactone decarboxylase-like" evidence="1">
    <location>
        <begin position="14"/>
        <end position="94"/>
    </location>
</feature>
<organism evidence="2 3">
    <name type="scientific">Terriglobus albidus</name>
    <dbReference type="NCBI Taxonomy" id="1592106"/>
    <lineage>
        <taxon>Bacteria</taxon>
        <taxon>Pseudomonadati</taxon>
        <taxon>Acidobacteriota</taxon>
        <taxon>Terriglobia</taxon>
        <taxon>Terriglobales</taxon>
        <taxon>Acidobacteriaceae</taxon>
        <taxon>Terriglobus</taxon>
    </lineage>
</organism>
<dbReference type="KEGG" id="talb:FTW19_02860"/>
<accession>A0A5B9E993</accession>
<dbReference type="InterPro" id="IPR003779">
    <property type="entry name" value="CMD-like"/>
</dbReference>
<dbReference type="GO" id="GO:0051920">
    <property type="term" value="F:peroxiredoxin activity"/>
    <property type="evidence" value="ECO:0007669"/>
    <property type="project" value="InterPro"/>
</dbReference>
<dbReference type="EMBL" id="CP042806">
    <property type="protein sequence ID" value="QEE27041.1"/>
    <property type="molecule type" value="Genomic_DNA"/>
</dbReference>
<protein>
    <submittedName>
        <fullName evidence="2">Carboxymuconolactone decarboxylase family protein</fullName>
    </submittedName>
</protein>
<evidence type="ECO:0000313" key="2">
    <source>
        <dbReference type="EMBL" id="QEE27041.1"/>
    </source>
</evidence>
<dbReference type="Pfam" id="PF02627">
    <property type="entry name" value="CMD"/>
    <property type="match status" value="1"/>
</dbReference>